<evidence type="ECO:0000313" key="2">
    <source>
        <dbReference type="Proteomes" id="UP001634747"/>
    </source>
</evidence>
<dbReference type="Proteomes" id="UP001634747">
    <property type="component" value="Unassembled WGS sequence"/>
</dbReference>
<keyword evidence="2" id="KW-1185">Reference proteome</keyword>
<gene>
    <name evidence="1" type="ORF">ACK2TP_11920</name>
</gene>
<proteinExistence type="predicted"/>
<organism evidence="1 2">
    <name type="scientific">Terriglobus aquaticus</name>
    <dbReference type="NCBI Taxonomy" id="940139"/>
    <lineage>
        <taxon>Bacteria</taxon>
        <taxon>Pseudomonadati</taxon>
        <taxon>Acidobacteriota</taxon>
        <taxon>Terriglobia</taxon>
        <taxon>Terriglobales</taxon>
        <taxon>Acidobacteriaceae</taxon>
        <taxon>Terriglobus</taxon>
    </lineage>
</organism>
<protein>
    <submittedName>
        <fullName evidence="1">Uncharacterized protein</fullName>
    </submittedName>
</protein>
<reference evidence="1 2" key="1">
    <citation type="submission" date="2024-12" db="EMBL/GenBank/DDBJ databases">
        <authorList>
            <person name="Lee Y."/>
        </authorList>
    </citation>
    <scope>NUCLEOTIDE SEQUENCE [LARGE SCALE GENOMIC DNA]</scope>
    <source>
        <strain evidence="1 2">03SUJ4</strain>
    </source>
</reference>
<accession>A0ABW9KLN4</accession>
<name>A0ABW9KLN4_9BACT</name>
<evidence type="ECO:0000313" key="1">
    <source>
        <dbReference type="EMBL" id="MFN2976472.1"/>
    </source>
</evidence>
<comment type="caution">
    <text evidence="1">The sequence shown here is derived from an EMBL/GenBank/DDBJ whole genome shotgun (WGS) entry which is preliminary data.</text>
</comment>
<sequence>MQTQLQMCSRGLFLLFVAAITLTVPLSAQSGCGRQTLEGEVRQGQAWQHTLSPALDLKLEAVPAGWMIRVLPHNGQRPPHDAAELANPPYRSPTPILISTDFSFRAQDAVAWNPRTFRFFPTAAETAKAEALYQASLRDPQHPAAVADLYPLIATAPEATLRITDAEIVGGTANQTAAAATVASHLEQTAHIVRTDLAPSPLGTLLRLRFRIDVPAFATNCHGAAPGVRPSLQ</sequence>
<dbReference type="RefSeq" id="WP_263412051.1">
    <property type="nucleotide sequence ID" value="NZ_BAABBH010000001.1"/>
</dbReference>
<dbReference type="EMBL" id="JBJYXY010000001">
    <property type="protein sequence ID" value="MFN2976472.1"/>
    <property type="molecule type" value="Genomic_DNA"/>
</dbReference>